<proteinExistence type="predicted"/>
<dbReference type="GeneID" id="113495730"/>
<dbReference type="InterPro" id="IPR051219">
    <property type="entry name" value="Heterochromatin_chromo-domain"/>
</dbReference>
<comment type="subcellular location">
    <subcellularLocation>
        <location evidence="1">Nucleus</location>
    </subcellularLocation>
</comment>
<keyword evidence="2" id="KW-0539">Nucleus</keyword>
<feature type="region of interest" description="Disordered" evidence="3">
    <location>
        <begin position="130"/>
        <end position="179"/>
    </location>
</feature>
<evidence type="ECO:0000256" key="1">
    <source>
        <dbReference type="ARBA" id="ARBA00004123"/>
    </source>
</evidence>
<dbReference type="CDD" id="cd00024">
    <property type="entry name" value="CD_CSD"/>
    <property type="match status" value="2"/>
</dbReference>
<organism evidence="5 6">
    <name type="scientific">Trichoplusia ni</name>
    <name type="common">Cabbage looper</name>
    <dbReference type="NCBI Taxonomy" id="7111"/>
    <lineage>
        <taxon>Eukaryota</taxon>
        <taxon>Metazoa</taxon>
        <taxon>Ecdysozoa</taxon>
        <taxon>Arthropoda</taxon>
        <taxon>Hexapoda</taxon>
        <taxon>Insecta</taxon>
        <taxon>Pterygota</taxon>
        <taxon>Neoptera</taxon>
        <taxon>Endopterygota</taxon>
        <taxon>Lepidoptera</taxon>
        <taxon>Glossata</taxon>
        <taxon>Ditrysia</taxon>
        <taxon>Noctuoidea</taxon>
        <taxon>Noctuidae</taxon>
        <taxon>Plusiinae</taxon>
        <taxon>Trichoplusia</taxon>
    </lineage>
</organism>
<feature type="compositionally biased region" description="Polar residues" evidence="3">
    <location>
        <begin position="251"/>
        <end position="260"/>
    </location>
</feature>
<dbReference type="InterPro" id="IPR023779">
    <property type="entry name" value="Chromodomain_CS"/>
</dbReference>
<name>A0A7E5VQ38_TRINI</name>
<feature type="compositionally biased region" description="Basic and acidic residues" evidence="3">
    <location>
        <begin position="23"/>
        <end position="51"/>
    </location>
</feature>
<dbReference type="InterPro" id="IPR000953">
    <property type="entry name" value="Chromo/chromo_shadow_dom"/>
</dbReference>
<dbReference type="KEGG" id="tnl:113495730"/>
<sequence length="282" mass="33035">MRKISKSRTDDDVISSTNGSIANEDHADSERRADPDHQDEKDTESEPKDNVGNDDESNSTIKESSKKAKAKNKHKKRKSERNVVEEEYEVEKIVDSKRIKGKLHYLIRWKGYSADSDTWEPENTLSCPELINKYNDEKENSKNKDPKSDKKNNKRKAKKETKVPAKRARNDSDESDVDENAEYEVDRILEVRHKKNGKREFFIHWKGWSSKYDSWEPESNLNCSELIKKFMEKVDKARTVDSRNLRVAPETTNRFTLQDPSSGRRLSKRRGQRQRVRYDNAE</sequence>
<dbReference type="Pfam" id="PF00385">
    <property type="entry name" value="Chromo"/>
    <property type="match status" value="2"/>
</dbReference>
<dbReference type="PROSITE" id="PS00598">
    <property type="entry name" value="CHROMO_1"/>
    <property type="match status" value="1"/>
</dbReference>
<dbReference type="SUPFAM" id="SSF54160">
    <property type="entry name" value="Chromo domain-like"/>
    <property type="match status" value="2"/>
</dbReference>
<dbReference type="InParanoid" id="A0A7E5VQ38"/>
<evidence type="ECO:0000313" key="5">
    <source>
        <dbReference type="Proteomes" id="UP000322000"/>
    </source>
</evidence>
<feature type="domain" description="Chromo" evidence="4">
    <location>
        <begin position="183"/>
        <end position="242"/>
    </location>
</feature>
<dbReference type="InterPro" id="IPR017984">
    <property type="entry name" value="Chromo_dom_subgr"/>
</dbReference>
<feature type="compositionally biased region" description="Basic and acidic residues" evidence="3">
    <location>
        <begin position="160"/>
        <end position="172"/>
    </location>
</feature>
<protein>
    <submittedName>
        <fullName evidence="6">Chromobox protein homolog 5-like</fullName>
    </submittedName>
</protein>
<dbReference type="OrthoDB" id="5376140at2759"/>
<dbReference type="PANTHER" id="PTHR22812">
    <property type="entry name" value="CHROMOBOX PROTEIN"/>
    <property type="match status" value="1"/>
</dbReference>
<feature type="domain" description="Chromo" evidence="4">
    <location>
        <begin position="88"/>
        <end position="146"/>
    </location>
</feature>
<feature type="compositionally biased region" description="Basic residues" evidence="3">
    <location>
        <begin position="265"/>
        <end position="275"/>
    </location>
</feature>
<dbReference type="PROSITE" id="PS50013">
    <property type="entry name" value="CHROMO_2"/>
    <property type="match status" value="2"/>
</dbReference>
<dbReference type="InterPro" id="IPR016197">
    <property type="entry name" value="Chromo-like_dom_sf"/>
</dbReference>
<feature type="region of interest" description="Disordered" evidence="3">
    <location>
        <begin position="251"/>
        <end position="282"/>
    </location>
</feature>
<dbReference type="InterPro" id="IPR023780">
    <property type="entry name" value="Chromo_domain"/>
</dbReference>
<dbReference type="RefSeq" id="XP_026730443.1">
    <property type="nucleotide sequence ID" value="XM_026874642.1"/>
</dbReference>
<accession>A0A7E5VQ38</accession>
<dbReference type="GO" id="GO:0005634">
    <property type="term" value="C:nucleus"/>
    <property type="evidence" value="ECO:0007669"/>
    <property type="project" value="UniProtKB-SubCell"/>
</dbReference>
<gene>
    <name evidence="6" type="primary">LOC113495730</name>
</gene>
<dbReference type="AlphaFoldDB" id="A0A7E5VQ38"/>
<dbReference type="PRINTS" id="PR00504">
    <property type="entry name" value="CHROMODOMAIN"/>
</dbReference>
<keyword evidence="5" id="KW-1185">Reference proteome</keyword>
<evidence type="ECO:0000259" key="4">
    <source>
        <dbReference type="PROSITE" id="PS50013"/>
    </source>
</evidence>
<evidence type="ECO:0000256" key="2">
    <source>
        <dbReference type="ARBA" id="ARBA00023242"/>
    </source>
</evidence>
<evidence type="ECO:0000256" key="3">
    <source>
        <dbReference type="SAM" id="MobiDB-lite"/>
    </source>
</evidence>
<dbReference type="SMART" id="SM00298">
    <property type="entry name" value="CHROMO"/>
    <property type="match status" value="2"/>
</dbReference>
<feature type="region of interest" description="Disordered" evidence="3">
    <location>
        <begin position="1"/>
        <end position="88"/>
    </location>
</feature>
<feature type="compositionally biased region" description="Basic residues" evidence="3">
    <location>
        <begin position="67"/>
        <end position="79"/>
    </location>
</feature>
<dbReference type="Proteomes" id="UP000322000">
    <property type="component" value="Chromosome 1"/>
</dbReference>
<dbReference type="Gene3D" id="2.40.50.40">
    <property type="match status" value="2"/>
</dbReference>
<feature type="compositionally biased region" description="Basic and acidic residues" evidence="3">
    <location>
        <begin position="134"/>
        <end position="151"/>
    </location>
</feature>
<dbReference type="GO" id="GO:0005694">
    <property type="term" value="C:chromosome"/>
    <property type="evidence" value="ECO:0007669"/>
    <property type="project" value="UniProtKB-ARBA"/>
</dbReference>
<evidence type="ECO:0000313" key="6">
    <source>
        <dbReference type="RefSeq" id="XP_026730443.1"/>
    </source>
</evidence>
<reference evidence="6" key="1">
    <citation type="submission" date="2025-08" db="UniProtKB">
        <authorList>
            <consortium name="RefSeq"/>
        </authorList>
    </citation>
    <scope>IDENTIFICATION</scope>
</reference>